<evidence type="ECO:0000313" key="2">
    <source>
        <dbReference type="Proteomes" id="UP001165121"/>
    </source>
</evidence>
<proteinExistence type="predicted"/>
<protein>
    <submittedName>
        <fullName evidence="1">Unnamed protein product</fullName>
    </submittedName>
</protein>
<sequence>MTLKMDPGRDGCTVSPTLAHHQNEVCVLLACDFRFIPCVLLTCQDHTKFHRFQIGLRHMIAVSCECGVAVARGPQLGTRKDTVDHRLPLQNTNRSGQHRLKPSNLLRLHSGSVLMVATIDAMDQQSSPPFADWSLG</sequence>
<dbReference type="EMBL" id="BSXT01001510">
    <property type="protein sequence ID" value="GMF43093.1"/>
    <property type="molecule type" value="Genomic_DNA"/>
</dbReference>
<dbReference type="Proteomes" id="UP001165121">
    <property type="component" value="Unassembled WGS sequence"/>
</dbReference>
<name>A0A9W7CWC9_9STRA</name>
<organism evidence="1 2">
    <name type="scientific">Phytophthora fragariaefolia</name>
    <dbReference type="NCBI Taxonomy" id="1490495"/>
    <lineage>
        <taxon>Eukaryota</taxon>
        <taxon>Sar</taxon>
        <taxon>Stramenopiles</taxon>
        <taxon>Oomycota</taxon>
        <taxon>Peronosporomycetes</taxon>
        <taxon>Peronosporales</taxon>
        <taxon>Peronosporaceae</taxon>
        <taxon>Phytophthora</taxon>
    </lineage>
</organism>
<reference evidence="1" key="1">
    <citation type="submission" date="2023-04" db="EMBL/GenBank/DDBJ databases">
        <title>Phytophthora fragariaefolia NBRC 109709.</title>
        <authorList>
            <person name="Ichikawa N."/>
            <person name="Sato H."/>
            <person name="Tonouchi N."/>
        </authorList>
    </citation>
    <scope>NUCLEOTIDE SEQUENCE</scope>
    <source>
        <strain evidence="1">NBRC 109709</strain>
    </source>
</reference>
<gene>
    <name evidence="1" type="ORF">Pfra01_001441400</name>
</gene>
<comment type="caution">
    <text evidence="1">The sequence shown here is derived from an EMBL/GenBank/DDBJ whole genome shotgun (WGS) entry which is preliminary data.</text>
</comment>
<accession>A0A9W7CWC9</accession>
<evidence type="ECO:0000313" key="1">
    <source>
        <dbReference type="EMBL" id="GMF43093.1"/>
    </source>
</evidence>
<dbReference type="AlphaFoldDB" id="A0A9W7CWC9"/>
<keyword evidence="2" id="KW-1185">Reference proteome</keyword>